<feature type="compositionally biased region" description="Low complexity" evidence="2">
    <location>
        <begin position="414"/>
        <end position="427"/>
    </location>
</feature>
<protein>
    <submittedName>
        <fullName evidence="4">42403_t:CDS:1</fullName>
    </submittedName>
</protein>
<feature type="compositionally biased region" description="Low complexity" evidence="2">
    <location>
        <begin position="134"/>
        <end position="149"/>
    </location>
</feature>
<feature type="compositionally biased region" description="Polar residues" evidence="2">
    <location>
        <begin position="428"/>
        <end position="437"/>
    </location>
</feature>
<dbReference type="InterPro" id="IPR000504">
    <property type="entry name" value="RRM_dom"/>
</dbReference>
<gene>
    <name evidence="4" type="ORF">GMARGA_LOCUS17878</name>
</gene>
<dbReference type="Gene3D" id="3.30.70.330">
    <property type="match status" value="1"/>
</dbReference>
<dbReference type="PANTHER" id="PTHR15241">
    <property type="entry name" value="TRANSFORMER-2-RELATED"/>
    <property type="match status" value="1"/>
</dbReference>
<dbReference type="Pfam" id="PF00076">
    <property type="entry name" value="RRM_1"/>
    <property type="match status" value="1"/>
</dbReference>
<dbReference type="InterPro" id="IPR035979">
    <property type="entry name" value="RBD_domain_sf"/>
</dbReference>
<evidence type="ECO:0000313" key="4">
    <source>
        <dbReference type="EMBL" id="CAG8764602.1"/>
    </source>
</evidence>
<name>A0ABN7VFF6_GIGMA</name>
<feature type="compositionally biased region" description="Polar residues" evidence="2">
    <location>
        <begin position="880"/>
        <end position="897"/>
    </location>
</feature>
<dbReference type="PROSITE" id="PS50102">
    <property type="entry name" value="RRM"/>
    <property type="match status" value="1"/>
</dbReference>
<reference evidence="4 5" key="1">
    <citation type="submission" date="2021-06" db="EMBL/GenBank/DDBJ databases">
        <authorList>
            <person name="Kallberg Y."/>
            <person name="Tangrot J."/>
            <person name="Rosling A."/>
        </authorList>
    </citation>
    <scope>NUCLEOTIDE SEQUENCE [LARGE SCALE GENOMIC DNA]</scope>
    <source>
        <strain evidence="4 5">120-4 pot B 10/14</strain>
    </source>
</reference>
<feature type="region of interest" description="Disordered" evidence="2">
    <location>
        <begin position="880"/>
        <end position="904"/>
    </location>
</feature>
<evidence type="ECO:0000259" key="3">
    <source>
        <dbReference type="PROSITE" id="PS50102"/>
    </source>
</evidence>
<feature type="region of interest" description="Disordered" evidence="2">
    <location>
        <begin position="641"/>
        <end position="660"/>
    </location>
</feature>
<evidence type="ECO:0000256" key="2">
    <source>
        <dbReference type="SAM" id="MobiDB-lite"/>
    </source>
</evidence>
<dbReference type="SMART" id="SM00361">
    <property type="entry name" value="RRM_1"/>
    <property type="match status" value="1"/>
</dbReference>
<feature type="compositionally biased region" description="Polar residues" evidence="2">
    <location>
        <begin position="165"/>
        <end position="174"/>
    </location>
</feature>
<dbReference type="PANTHER" id="PTHR15241:SF304">
    <property type="entry name" value="RRM DOMAIN-CONTAINING PROTEIN"/>
    <property type="match status" value="1"/>
</dbReference>
<feature type="compositionally biased region" description="Basic and acidic residues" evidence="2">
    <location>
        <begin position="776"/>
        <end position="851"/>
    </location>
</feature>
<feature type="region of interest" description="Disordered" evidence="2">
    <location>
        <begin position="127"/>
        <end position="181"/>
    </location>
</feature>
<accession>A0ABN7VFF6</accession>
<dbReference type="SMART" id="SM00360">
    <property type="entry name" value="RRM"/>
    <property type="match status" value="1"/>
</dbReference>
<evidence type="ECO:0000256" key="1">
    <source>
        <dbReference type="PROSITE-ProRule" id="PRU00176"/>
    </source>
</evidence>
<dbReference type="SUPFAM" id="SSF54928">
    <property type="entry name" value="RNA-binding domain, RBD"/>
    <property type="match status" value="1"/>
</dbReference>
<dbReference type="InterPro" id="IPR003954">
    <property type="entry name" value="RRM_euk-type"/>
</dbReference>
<dbReference type="Proteomes" id="UP000789901">
    <property type="component" value="Unassembled WGS sequence"/>
</dbReference>
<dbReference type="InterPro" id="IPR012677">
    <property type="entry name" value="Nucleotide-bd_a/b_plait_sf"/>
</dbReference>
<keyword evidence="1" id="KW-0694">RNA-binding</keyword>
<comment type="caution">
    <text evidence="4">The sequence shown here is derived from an EMBL/GenBank/DDBJ whole genome shotgun (WGS) entry which is preliminary data.</text>
</comment>
<feature type="compositionally biased region" description="Basic and acidic residues" evidence="2">
    <location>
        <begin position="397"/>
        <end position="406"/>
    </location>
</feature>
<sequence length="904" mass="107562">MQKKYFPTKETVPLTVPLSRGVQSLKNFRRGSSTHSRISKNNGYLRMDSQIKQTVSVDHILQNENEEETLNEQYLVQDELLNSEEFSAHYNESNVEIVDSHNSVRPTTPKEISPVKLNRNNYKNGLYGLPAGESTPPQQSSQSSHPQISDIRGTTPVDTPPQAMLDTTNSNESGNRPGVTVSGTRVFVGDLSWKLSDKELRAEFKHFGTVNEALVIRDKNTGRSKGYGFVSFEEPHAALDAIKSMNGRPIDGRPIRVEAAEERPADDRYEGKKDHIQDYRRLNDYRRDMDHGRKNYYELRNRKERDVDYRNDPHYYRRDINRRFEKRDIEDRRENETRREFEYRRDIIRRRDNEFEKRDRDIERRREEFDNKRDRGNPLIEPHESYHSSSKIQPDAYSEKEKDRSKNSRKRARSNSIQQSDSYYSQSEALHTDTSPHPSLPPVMASSPNRSALSEHIPSARHEPRSPLFYSDIPQSSSRMTRKNYYNDGHSPEFAKKWDRERDRGIDRERDKERIMERDRERERQQHLERSREIERGRELRFIDRERDFARVRDQPRYFEMDREMHRTRTSSYEYGREIDRTRPPFYNREQDLRDRDFVRFREADMDPYINCHSPPGHSTYKDNYKRFNDYYYHHPPTYSSARRSLSPRPRYSARRSLSPGVRQPITNYERRYERDRPPRFDAVRGHELDSRRDVDYNYRYNEVHNPGYNHSPMIHNSQAHVRPYDDNVVGTSANALTNETFQRDRPKSRHWGINNEKERDTKKIHSNSNDMYSDNFDRYRRERRKPWDEKTRDVKSERDNGGTVAKDAHERPIPRERSTKYWDMNEDKSRELERSSNKSRDRDNRGNQERGEFEQAFSLNDDHPSTPALDFFPPITMPTDSFALQSSPSIGNNGHAKNNHTHF</sequence>
<feature type="compositionally biased region" description="Basic and acidic residues" evidence="2">
    <location>
        <begin position="369"/>
        <end position="386"/>
    </location>
</feature>
<feature type="region of interest" description="Disordered" evidence="2">
    <location>
        <begin position="736"/>
        <end position="851"/>
    </location>
</feature>
<feature type="domain" description="RRM" evidence="3">
    <location>
        <begin position="184"/>
        <end position="262"/>
    </location>
</feature>
<evidence type="ECO:0000313" key="5">
    <source>
        <dbReference type="Proteomes" id="UP000789901"/>
    </source>
</evidence>
<organism evidence="4 5">
    <name type="scientific">Gigaspora margarita</name>
    <dbReference type="NCBI Taxonomy" id="4874"/>
    <lineage>
        <taxon>Eukaryota</taxon>
        <taxon>Fungi</taxon>
        <taxon>Fungi incertae sedis</taxon>
        <taxon>Mucoromycota</taxon>
        <taxon>Glomeromycotina</taxon>
        <taxon>Glomeromycetes</taxon>
        <taxon>Diversisporales</taxon>
        <taxon>Gigasporaceae</taxon>
        <taxon>Gigaspora</taxon>
    </lineage>
</organism>
<feature type="region of interest" description="Disordered" evidence="2">
    <location>
        <begin position="369"/>
        <end position="491"/>
    </location>
</feature>
<proteinExistence type="predicted"/>
<keyword evidence="5" id="KW-1185">Reference proteome</keyword>
<feature type="compositionally biased region" description="Low complexity" evidence="2">
    <location>
        <begin position="641"/>
        <end position="659"/>
    </location>
</feature>
<dbReference type="EMBL" id="CAJVQB010013805">
    <property type="protein sequence ID" value="CAG8764602.1"/>
    <property type="molecule type" value="Genomic_DNA"/>
</dbReference>